<dbReference type="AlphaFoldDB" id="A0A839IQL3"/>
<accession>A0A839IQL3</accession>
<dbReference type="Proteomes" id="UP000565262">
    <property type="component" value="Unassembled WGS sequence"/>
</dbReference>
<gene>
    <name evidence="3" type="ORF">H4O21_10295</name>
</gene>
<reference evidence="3 4" key="1">
    <citation type="submission" date="2020-08" db="EMBL/GenBank/DDBJ databases">
        <title>Oceanospirillum sp. nov. isolated from marine sediment.</title>
        <authorList>
            <person name="Ji X."/>
        </authorList>
    </citation>
    <scope>NUCLEOTIDE SEQUENCE [LARGE SCALE GENOMIC DNA]</scope>
    <source>
        <strain evidence="3 4">D5</strain>
    </source>
</reference>
<dbReference type="Pfam" id="PF25202">
    <property type="entry name" value="DUF7834"/>
    <property type="match status" value="1"/>
</dbReference>
<proteinExistence type="predicted"/>
<feature type="domain" description="GmrSD restriction endonucleases N-terminal" evidence="1">
    <location>
        <begin position="13"/>
        <end position="194"/>
    </location>
</feature>
<dbReference type="EMBL" id="JACJFM010000011">
    <property type="protein sequence ID" value="MBB1487000.1"/>
    <property type="molecule type" value="Genomic_DNA"/>
</dbReference>
<dbReference type="Pfam" id="PF03235">
    <property type="entry name" value="GmrSD_N"/>
    <property type="match status" value="1"/>
</dbReference>
<dbReference type="InterPro" id="IPR057156">
    <property type="entry name" value="DUF7834"/>
</dbReference>
<feature type="domain" description="DUF7834" evidence="2">
    <location>
        <begin position="206"/>
        <end position="447"/>
    </location>
</feature>
<evidence type="ECO:0000259" key="1">
    <source>
        <dbReference type="Pfam" id="PF03235"/>
    </source>
</evidence>
<evidence type="ECO:0000313" key="4">
    <source>
        <dbReference type="Proteomes" id="UP000565262"/>
    </source>
</evidence>
<sequence length="469" mass="55374">MAQTLARDIIKVSELVQLEKLTIPPYQRPYKWTTRNIHQLFQDIQLHKTQSAYRLGTIVFHHDDEGMLNIVDGQQRTLTLVLAVYAIIQERWDQLERQDLSEQLEALEEPIEAFMEAQQFSSDISQRNLHQNYLEIKRLVSRSEFTEHHIDFLLNHCEVVIFSLCSISEAFQFFDSQNARGRDLEPHDLLKAYHLREFSEDEQTLKAETVAGWEALESKELATLFAEYLYRIRRWALGYSARYFSKNEVGLFKGVNIDQIEHFPYVESLRIAHHYVDDYNSQYHRKIDGQKKAFPFHLDQMIINGRRFFEMSNYYQKQVQAIVNAEYGESSRFMDIELTHQALNILRTLNHYPDRLRIGDKYVRAIFDCGLIFYMDKFGTVELSSAIEKIFIWSFRLRIKQQVVQLATMDNHVLNQNLFRLIKDATLPSDVLSMPLQSLTNADNKNNSRKNNASKDPLVKLFKEMNYYE</sequence>
<protein>
    <submittedName>
        <fullName evidence="3">DUF262 domain-containing protein</fullName>
    </submittedName>
</protein>
<dbReference type="PANTHER" id="PTHR35149:SF2">
    <property type="entry name" value="DUF262 DOMAIN-CONTAINING PROTEIN"/>
    <property type="match status" value="1"/>
</dbReference>
<comment type="caution">
    <text evidence="3">The sequence shown here is derived from an EMBL/GenBank/DDBJ whole genome shotgun (WGS) entry which is preliminary data.</text>
</comment>
<name>A0A839IQL3_9GAMM</name>
<evidence type="ECO:0000259" key="2">
    <source>
        <dbReference type="Pfam" id="PF25202"/>
    </source>
</evidence>
<organism evidence="3 4">
    <name type="scientific">Oceanospirillum sediminis</name>
    <dbReference type="NCBI Taxonomy" id="2760088"/>
    <lineage>
        <taxon>Bacteria</taxon>
        <taxon>Pseudomonadati</taxon>
        <taxon>Pseudomonadota</taxon>
        <taxon>Gammaproteobacteria</taxon>
        <taxon>Oceanospirillales</taxon>
        <taxon>Oceanospirillaceae</taxon>
        <taxon>Oceanospirillum</taxon>
    </lineage>
</organism>
<dbReference type="RefSeq" id="WP_182808783.1">
    <property type="nucleotide sequence ID" value="NZ_JACJFM010000011.1"/>
</dbReference>
<evidence type="ECO:0000313" key="3">
    <source>
        <dbReference type="EMBL" id="MBB1487000.1"/>
    </source>
</evidence>
<dbReference type="InterPro" id="IPR004919">
    <property type="entry name" value="GmrSD_N"/>
</dbReference>
<keyword evidence="4" id="KW-1185">Reference proteome</keyword>
<dbReference type="PANTHER" id="PTHR35149">
    <property type="entry name" value="SLL5132 PROTEIN"/>
    <property type="match status" value="1"/>
</dbReference>